<dbReference type="EMBL" id="FNBI01000011">
    <property type="protein sequence ID" value="SDG08452.1"/>
    <property type="molecule type" value="Genomic_DNA"/>
</dbReference>
<dbReference type="InterPro" id="IPR036390">
    <property type="entry name" value="WH_DNA-bd_sf"/>
</dbReference>
<organism evidence="2 3">
    <name type="scientific">Sphingomonas carotinifaciens</name>
    <dbReference type="NCBI Taxonomy" id="1166323"/>
    <lineage>
        <taxon>Bacteria</taxon>
        <taxon>Pseudomonadati</taxon>
        <taxon>Pseudomonadota</taxon>
        <taxon>Alphaproteobacteria</taxon>
        <taxon>Sphingomonadales</taxon>
        <taxon>Sphingomonadaceae</taxon>
        <taxon>Sphingomonas</taxon>
    </lineage>
</organism>
<evidence type="ECO:0000313" key="3">
    <source>
        <dbReference type="Proteomes" id="UP000323502"/>
    </source>
</evidence>
<evidence type="ECO:0000313" key="4">
    <source>
        <dbReference type="Proteomes" id="UP000436801"/>
    </source>
</evidence>
<dbReference type="AlphaFoldDB" id="A0A1G7RCJ0"/>
<dbReference type="OrthoDB" id="7594920at2"/>
<dbReference type="InterPro" id="IPR036388">
    <property type="entry name" value="WH-like_DNA-bd_sf"/>
</dbReference>
<evidence type="ECO:0000313" key="1">
    <source>
        <dbReference type="EMBL" id="MWC45520.1"/>
    </source>
</evidence>
<dbReference type="Gene3D" id="1.10.10.10">
    <property type="entry name" value="Winged helix-like DNA-binding domain superfamily/Winged helix DNA-binding domain"/>
    <property type="match status" value="1"/>
</dbReference>
<name>A0A1G7RCJ0_9SPHN</name>
<dbReference type="SUPFAM" id="SSF46785">
    <property type="entry name" value="Winged helix' DNA-binding domain"/>
    <property type="match status" value="1"/>
</dbReference>
<gene>
    <name evidence="1" type="ORF">GQR91_18045</name>
    <name evidence="2" type="ORF">SAMN05216557_11130</name>
</gene>
<reference evidence="1 4" key="2">
    <citation type="submission" date="2019-12" db="EMBL/GenBank/DDBJ databases">
        <authorList>
            <person name="Zheng J."/>
        </authorList>
    </citation>
    <scope>NUCLEOTIDE SEQUENCE [LARGE SCALE GENOMIC DNA]</scope>
    <source>
        <strain evidence="1 4">DSM 27347</strain>
    </source>
</reference>
<dbReference type="EMBL" id="WSUT01000006">
    <property type="protein sequence ID" value="MWC45520.1"/>
    <property type="molecule type" value="Genomic_DNA"/>
</dbReference>
<keyword evidence="3" id="KW-1185">Reference proteome</keyword>
<evidence type="ECO:0000313" key="2">
    <source>
        <dbReference type="EMBL" id="SDG08452.1"/>
    </source>
</evidence>
<dbReference type="Proteomes" id="UP000323502">
    <property type="component" value="Unassembled WGS sequence"/>
</dbReference>
<dbReference type="Proteomes" id="UP000436801">
    <property type="component" value="Unassembled WGS sequence"/>
</dbReference>
<reference evidence="2 3" key="1">
    <citation type="submission" date="2016-10" db="EMBL/GenBank/DDBJ databases">
        <authorList>
            <person name="Varghese N."/>
            <person name="Submissions S."/>
        </authorList>
    </citation>
    <scope>NUCLEOTIDE SEQUENCE [LARGE SCALE GENOMIC DNA]</scope>
    <source>
        <strain evidence="2 3">S7-754</strain>
    </source>
</reference>
<protein>
    <submittedName>
        <fullName evidence="1">MarR family transcriptional regulator</fullName>
    </submittedName>
</protein>
<dbReference type="RefSeq" id="WP_160146863.1">
    <property type="nucleotide sequence ID" value="NZ_FNBI01000011.1"/>
</dbReference>
<proteinExistence type="predicted"/>
<accession>A0A1G7RCJ0</accession>
<sequence length="154" mass="16932">MAGDAEQSELIDVMVRLPRATIAESLRASPEAEVVSLAPSYLALARAILTSRHQRREHFGGIRFGEPRWDMILELYVATEGGQTINVTGLCAASGKSVTTALRHLEDLEARGYFIRKADQTDARSTLVVMQPSLRTAVEAWLDHLVELMGGLSR</sequence>